<proteinExistence type="predicted"/>
<dbReference type="GeneID" id="92996329"/>
<dbReference type="AlphaFoldDB" id="A0AAN1VF45"/>
<dbReference type="NCBIfam" id="TIGR04025">
    <property type="entry name" value="PPOX_FMN_DR2398"/>
    <property type="match status" value="1"/>
</dbReference>
<name>A0AAN1VF45_9BORD</name>
<dbReference type="InterPro" id="IPR012349">
    <property type="entry name" value="Split_barrel_FMN-bd"/>
</dbReference>
<dbReference type="Pfam" id="PF01243">
    <property type="entry name" value="PNPOx_N"/>
    <property type="match status" value="1"/>
</dbReference>
<organism evidence="2 3">
    <name type="scientific">Bordetella hinzii</name>
    <dbReference type="NCBI Taxonomy" id="103855"/>
    <lineage>
        <taxon>Bacteria</taxon>
        <taxon>Pseudomonadati</taxon>
        <taxon>Pseudomonadota</taxon>
        <taxon>Betaproteobacteria</taxon>
        <taxon>Burkholderiales</taxon>
        <taxon>Alcaligenaceae</taxon>
        <taxon>Bordetella</taxon>
    </lineage>
</organism>
<dbReference type="InterPro" id="IPR011576">
    <property type="entry name" value="Pyridox_Oxase_N"/>
</dbReference>
<dbReference type="KEGG" id="bhz:ACR54_00253"/>
<evidence type="ECO:0000259" key="1">
    <source>
        <dbReference type="Pfam" id="PF01243"/>
    </source>
</evidence>
<dbReference type="PANTHER" id="PTHR42815:SF2">
    <property type="entry name" value="FAD-BINDING, PUTATIVE (AFU_ORTHOLOGUE AFUA_6G07600)-RELATED"/>
    <property type="match status" value="1"/>
</dbReference>
<accession>A0AAN1VF45</accession>
<feature type="domain" description="Pyridoxamine 5'-phosphate oxidase N-terminal" evidence="1">
    <location>
        <begin position="35"/>
        <end position="154"/>
    </location>
</feature>
<dbReference type="SUPFAM" id="SSF50475">
    <property type="entry name" value="FMN-binding split barrel"/>
    <property type="match status" value="1"/>
</dbReference>
<gene>
    <name evidence="2" type="ORF">CS347_06765</name>
</gene>
<reference evidence="3" key="1">
    <citation type="submission" date="2017-10" db="EMBL/GenBank/DDBJ databases">
        <title>Whole genome sequencing of various Bordetella species.</title>
        <authorList>
            <person name="Weigand M.R."/>
            <person name="Loparev V."/>
            <person name="Peng Y."/>
            <person name="Bowden K.E."/>
            <person name="Tondella M.L."/>
            <person name="Williams M.M."/>
        </authorList>
    </citation>
    <scope>NUCLEOTIDE SEQUENCE [LARGE SCALE GENOMIC DNA]</scope>
    <source>
        <strain evidence="3">H720</strain>
    </source>
</reference>
<sequence length="208" mass="22829">MTPDPRHLITDARDLAERYGEPAQPSLAKEVDHVHPHYRAFIEAAPFAILATAGPEGLDASPRGDPAGFVTIEDEHTLLLPDRRGNNRIDSLRNVLDDPRVALLFLIPGVGETLRVNGRAQISVDPGLLARFAMDGKPPRSVLVIHVEKVFFQCARAIVRSGLWDPATQIARDQLPSTGRMLADLSAGTIDGAAYDRDLPERTRKTLY</sequence>
<dbReference type="EMBL" id="CP024172">
    <property type="protein sequence ID" value="AZW16484.1"/>
    <property type="molecule type" value="Genomic_DNA"/>
</dbReference>
<protein>
    <submittedName>
        <fullName evidence="2">Pyridoxamine 5'-phosphate oxidase family protein</fullName>
    </submittedName>
</protein>
<dbReference type="Proteomes" id="UP000282741">
    <property type="component" value="Chromosome"/>
</dbReference>
<dbReference type="PANTHER" id="PTHR42815">
    <property type="entry name" value="FAD-BINDING, PUTATIVE (AFU_ORTHOLOGUE AFUA_6G07600)-RELATED"/>
    <property type="match status" value="1"/>
</dbReference>
<dbReference type="InterPro" id="IPR024029">
    <property type="entry name" value="Pyridox_Oxase_FMN-dep"/>
</dbReference>
<evidence type="ECO:0000313" key="3">
    <source>
        <dbReference type="Proteomes" id="UP000282741"/>
    </source>
</evidence>
<dbReference type="RefSeq" id="WP_029579782.1">
    <property type="nucleotide sequence ID" value="NZ_CP012076.1"/>
</dbReference>
<evidence type="ECO:0000313" key="2">
    <source>
        <dbReference type="EMBL" id="AZW16484.1"/>
    </source>
</evidence>
<dbReference type="Gene3D" id="2.30.110.10">
    <property type="entry name" value="Electron Transport, Fmn-binding Protein, Chain A"/>
    <property type="match status" value="1"/>
</dbReference>